<dbReference type="InterPro" id="IPR002816">
    <property type="entry name" value="TraB/PrgY/GumN_fam"/>
</dbReference>
<gene>
    <name evidence="2" type="ORF">EV685_3339</name>
</gene>
<keyword evidence="3" id="KW-1185">Reference proteome</keyword>
<dbReference type="CDD" id="cd14789">
    <property type="entry name" value="Tiki"/>
    <property type="match status" value="1"/>
</dbReference>
<feature type="signal peptide" evidence="1">
    <location>
        <begin position="1"/>
        <end position="30"/>
    </location>
</feature>
<evidence type="ECO:0000256" key="1">
    <source>
        <dbReference type="SAM" id="SignalP"/>
    </source>
</evidence>
<feature type="chain" id="PRO_5020835889" evidence="1">
    <location>
        <begin position="31"/>
        <end position="397"/>
    </location>
</feature>
<evidence type="ECO:0000313" key="2">
    <source>
        <dbReference type="EMBL" id="RZS52149.1"/>
    </source>
</evidence>
<comment type="caution">
    <text evidence="2">The sequence shown here is derived from an EMBL/GenBank/DDBJ whole genome shotgun (WGS) entry which is preliminary data.</text>
</comment>
<proteinExistence type="predicted"/>
<dbReference type="Proteomes" id="UP000293433">
    <property type="component" value="Unassembled WGS sequence"/>
</dbReference>
<sequence>MLERQRRRASRFRACLLALAFGVGHVGASASPLLPQALSLLHADVAARDASGNPREGCPSLPAALSDEAYEALLASTPSRGVLLRITHPDQRLAPVPVATEVDADADAEAGEPPVVDPDDAPMRESYLYALPPIALQAWLVPGPEVQAAMASVDRVVFELDLADAAVFDSMDAMARRPLVAADGSRTALPRLPDELALQLQQALSAACLDPPTDWRPEIRALALLTGLMRRDGHEPAYSIAGSLADLAVAMGKPTAGLETPERQLAPLLGEGQDDVAERVRLVLDAATRPETLAALARLQEGYDSAVLGDLRLFERRCNCRQTALEQRLWRDLEVRNAALAEQIAGIHQRGSAVFAAIGALQLTGSGGVIAMLEAQGYLIQWASYPRRPPERRGSGG</sequence>
<dbReference type="AlphaFoldDB" id="A0A4Q7LG18"/>
<reference evidence="2 3" key="1">
    <citation type="submission" date="2019-02" db="EMBL/GenBank/DDBJ databases">
        <title>Genomic Encyclopedia of Type Strains, Phase IV (KMG-IV): sequencing the most valuable type-strain genomes for metagenomic binning, comparative biology and taxonomic classification.</title>
        <authorList>
            <person name="Goeker M."/>
        </authorList>
    </citation>
    <scope>NUCLEOTIDE SEQUENCE [LARGE SCALE GENOMIC DNA]</scope>
    <source>
        <strain evidence="2 3">DSM 10617</strain>
    </source>
</reference>
<accession>A0A4Q7LG18</accession>
<dbReference type="Pfam" id="PF01963">
    <property type="entry name" value="TraB_PrgY_gumN"/>
    <property type="match status" value="1"/>
</dbReference>
<evidence type="ECO:0000313" key="3">
    <source>
        <dbReference type="Proteomes" id="UP000293433"/>
    </source>
</evidence>
<dbReference type="RefSeq" id="WP_165396834.1">
    <property type="nucleotide sequence ID" value="NZ_SGWV01000011.1"/>
</dbReference>
<name>A0A4Q7LG18_9BURK</name>
<organism evidence="2 3">
    <name type="scientific">Sphaerotilus mobilis</name>
    <dbReference type="NCBI Taxonomy" id="47994"/>
    <lineage>
        <taxon>Bacteria</taxon>
        <taxon>Pseudomonadati</taxon>
        <taxon>Pseudomonadota</taxon>
        <taxon>Betaproteobacteria</taxon>
        <taxon>Burkholderiales</taxon>
        <taxon>Sphaerotilaceae</taxon>
        <taxon>Sphaerotilus</taxon>
    </lineage>
</organism>
<keyword evidence="1" id="KW-0732">Signal</keyword>
<dbReference type="EMBL" id="SGWV01000011">
    <property type="protein sequence ID" value="RZS52149.1"/>
    <property type="molecule type" value="Genomic_DNA"/>
</dbReference>
<protein>
    <submittedName>
        <fullName evidence="2">Uncharacterized protein YbaP (TraB family)</fullName>
    </submittedName>
</protein>